<evidence type="ECO:0000313" key="6">
    <source>
        <dbReference type="EMBL" id="NWJ20005.1"/>
    </source>
</evidence>
<dbReference type="InterPro" id="IPR000923">
    <property type="entry name" value="BlueCu_1"/>
</dbReference>
<keyword evidence="4" id="KW-0812">Transmembrane</keyword>
<evidence type="ECO:0000256" key="2">
    <source>
        <dbReference type="ARBA" id="ARBA00023008"/>
    </source>
</evidence>
<evidence type="ECO:0000313" key="7">
    <source>
        <dbReference type="Proteomes" id="UP000587702"/>
    </source>
</evidence>
<keyword evidence="3" id="KW-0175">Coiled coil</keyword>
<organism evidence="6 7">
    <name type="scientific">Marine Group I thaumarchaeote</name>
    <dbReference type="NCBI Taxonomy" id="2511932"/>
    <lineage>
        <taxon>Archaea</taxon>
        <taxon>Nitrososphaerota</taxon>
        <taxon>Marine Group I</taxon>
    </lineage>
</organism>
<evidence type="ECO:0000256" key="3">
    <source>
        <dbReference type="SAM" id="Coils"/>
    </source>
</evidence>
<gene>
    <name evidence="6" type="ORF">HX860_02895</name>
</gene>
<name>A0A7K4M949_9ARCH</name>
<dbReference type="Pfam" id="PF00127">
    <property type="entry name" value="Copper-bind"/>
    <property type="match status" value="1"/>
</dbReference>
<dbReference type="InterPro" id="IPR052721">
    <property type="entry name" value="ET_Amicyanin"/>
</dbReference>
<evidence type="ECO:0000259" key="5">
    <source>
        <dbReference type="Pfam" id="PF00127"/>
    </source>
</evidence>
<dbReference type="Gene3D" id="2.60.40.420">
    <property type="entry name" value="Cupredoxins - blue copper proteins"/>
    <property type="match status" value="1"/>
</dbReference>
<dbReference type="PANTHER" id="PTHR36507:SF1">
    <property type="entry name" value="BLL1555 PROTEIN"/>
    <property type="match status" value="1"/>
</dbReference>
<dbReference type="NCBIfam" id="TIGR04296">
    <property type="entry name" value="PEFG-CTERM"/>
    <property type="match status" value="1"/>
</dbReference>
<accession>A0A7K4M949</accession>
<dbReference type="InterPro" id="IPR008972">
    <property type="entry name" value="Cupredoxin"/>
</dbReference>
<dbReference type="Proteomes" id="UP000587702">
    <property type="component" value="Unassembled WGS sequence"/>
</dbReference>
<keyword evidence="4" id="KW-1133">Transmembrane helix</keyword>
<proteinExistence type="predicted"/>
<evidence type="ECO:0000256" key="1">
    <source>
        <dbReference type="ARBA" id="ARBA00022723"/>
    </source>
</evidence>
<sequence>MKTKAISSIFVLFAIAAGMASMAPAAFADESQGNPHNIETADTMLAVPGCSDEEIGCYTPNTMTVDVGHTVTMTNADVSAHTFTSGTVENNVGTPDDIFDSGYLMNQGDSFDYLADTAGEFPYYCMLHTWMVGTLVVQEAAAEEAAAAELAAEEAAAAELAAEEAAAAELAAEEAAAAELAAEEAADVELIVEISESTVMGGTQIELDFNVLHVNYDLTATQNGEVVFEETGLHSMENIATHQIDAVGSPDNPIDVKVVSLGIGAPGNSDNWTGPVGQVTEIQVVPEFGTIAMMVLAVAIISIVAVTAKSRVIPRF</sequence>
<dbReference type="AlphaFoldDB" id="A0A7K4M949"/>
<comment type="caution">
    <text evidence="6">The sequence shown here is derived from an EMBL/GenBank/DDBJ whole genome shotgun (WGS) entry which is preliminary data.</text>
</comment>
<reference evidence="6 7" key="1">
    <citation type="journal article" date="2019" name="Environ. Microbiol.">
        <title>Genomics insights into ecotype formation of ammonia-oxidizing archaea in the deep ocean.</title>
        <authorList>
            <person name="Wang Y."/>
            <person name="Huang J.M."/>
            <person name="Cui G.J."/>
            <person name="Nunoura T."/>
            <person name="Takaki Y."/>
            <person name="Li W.L."/>
            <person name="Li J."/>
            <person name="Gao Z.M."/>
            <person name="Takai K."/>
            <person name="Zhang A.Q."/>
            <person name="Stepanauskas R."/>
        </authorList>
    </citation>
    <scope>NUCLEOTIDE SEQUENCE [LARGE SCALE GENOMIC DNA]</scope>
    <source>
        <strain evidence="6 7">L14</strain>
    </source>
</reference>
<protein>
    <submittedName>
        <fullName evidence="6">PEFG-CTERM sorting domain-containing protein</fullName>
    </submittedName>
</protein>
<evidence type="ECO:0000256" key="4">
    <source>
        <dbReference type="SAM" id="Phobius"/>
    </source>
</evidence>
<dbReference type="EMBL" id="JACATI010000002">
    <property type="protein sequence ID" value="NWJ20005.1"/>
    <property type="molecule type" value="Genomic_DNA"/>
</dbReference>
<feature type="coiled-coil region" evidence="3">
    <location>
        <begin position="143"/>
        <end position="183"/>
    </location>
</feature>
<feature type="transmembrane region" description="Helical" evidence="4">
    <location>
        <begin position="288"/>
        <end position="308"/>
    </location>
</feature>
<dbReference type="GO" id="GO:0005507">
    <property type="term" value="F:copper ion binding"/>
    <property type="evidence" value="ECO:0007669"/>
    <property type="project" value="InterPro"/>
</dbReference>
<dbReference type="InterPro" id="IPR027560">
    <property type="entry name" value="PEFG-CTERM"/>
</dbReference>
<keyword evidence="4" id="KW-0472">Membrane</keyword>
<dbReference type="PANTHER" id="PTHR36507">
    <property type="entry name" value="BLL1555 PROTEIN"/>
    <property type="match status" value="1"/>
</dbReference>
<keyword evidence="2" id="KW-0186">Copper</keyword>
<keyword evidence="1" id="KW-0479">Metal-binding</keyword>
<feature type="domain" description="Blue (type 1) copper" evidence="5">
    <location>
        <begin position="58"/>
        <end position="138"/>
    </location>
</feature>
<dbReference type="GO" id="GO:0009055">
    <property type="term" value="F:electron transfer activity"/>
    <property type="evidence" value="ECO:0007669"/>
    <property type="project" value="InterPro"/>
</dbReference>
<dbReference type="SUPFAM" id="SSF49503">
    <property type="entry name" value="Cupredoxins"/>
    <property type="match status" value="1"/>
</dbReference>